<accession>A0A1H7P6Q8</accession>
<evidence type="ECO:0000313" key="3">
    <source>
        <dbReference type="Proteomes" id="UP000185766"/>
    </source>
</evidence>
<dbReference type="EMBL" id="FOAS01000010">
    <property type="protein sequence ID" value="SEL31433.1"/>
    <property type="molecule type" value="Genomic_DNA"/>
</dbReference>
<dbReference type="SUPFAM" id="SSF54523">
    <property type="entry name" value="Pili subunits"/>
    <property type="match status" value="1"/>
</dbReference>
<keyword evidence="3" id="KW-1185">Reference proteome</keyword>
<dbReference type="RefSeq" id="WP_071870961.1">
    <property type="nucleotide sequence ID" value="NZ_FOAS01000010.1"/>
</dbReference>
<reference evidence="2 3" key="1">
    <citation type="submission" date="2016-10" db="EMBL/GenBank/DDBJ databases">
        <authorList>
            <person name="de Groot N.N."/>
        </authorList>
    </citation>
    <scope>NUCLEOTIDE SEQUENCE [LARGE SCALE GENOMIC DNA]</scope>
    <source>
        <strain evidence="2 3">JCM 19513</strain>
    </source>
</reference>
<dbReference type="OrthoDB" id="6118991at2"/>
<dbReference type="PANTHER" id="PTHR30093:SF46">
    <property type="entry name" value="MSHA MINOR PILIN PROTEIN MSHB"/>
    <property type="match status" value="1"/>
</dbReference>
<feature type="transmembrane region" description="Helical" evidence="1">
    <location>
        <begin position="6"/>
        <end position="26"/>
    </location>
</feature>
<proteinExistence type="predicted"/>
<dbReference type="Gene3D" id="3.30.700.10">
    <property type="entry name" value="Glycoprotein, Type 4 Pilin"/>
    <property type="match status" value="1"/>
</dbReference>
<dbReference type="InterPro" id="IPR045584">
    <property type="entry name" value="Pilin-like"/>
</dbReference>
<evidence type="ECO:0000313" key="2">
    <source>
        <dbReference type="EMBL" id="SEL31433.1"/>
    </source>
</evidence>
<dbReference type="InterPro" id="IPR012902">
    <property type="entry name" value="N_methyl_site"/>
</dbReference>
<keyword evidence="1" id="KW-0812">Transmembrane</keyword>
<dbReference type="Proteomes" id="UP000185766">
    <property type="component" value="Unassembled WGS sequence"/>
</dbReference>
<name>A0A1H7P6Q8_9GAMM</name>
<dbReference type="PROSITE" id="PS00409">
    <property type="entry name" value="PROKAR_NTER_METHYL"/>
    <property type="match status" value="1"/>
</dbReference>
<evidence type="ECO:0000256" key="1">
    <source>
        <dbReference type="SAM" id="Phobius"/>
    </source>
</evidence>
<dbReference type="PANTHER" id="PTHR30093">
    <property type="entry name" value="GENERAL SECRETION PATHWAY PROTEIN G"/>
    <property type="match status" value="1"/>
</dbReference>
<gene>
    <name evidence="2" type="ORF">SAMN05216214_110141</name>
</gene>
<dbReference type="STRING" id="1429083.GCA_001885685_01732"/>
<dbReference type="NCBIfam" id="TIGR02532">
    <property type="entry name" value="IV_pilin_GFxxxE"/>
    <property type="match status" value="1"/>
</dbReference>
<dbReference type="Pfam" id="PF07963">
    <property type="entry name" value="N_methyl"/>
    <property type="match status" value="1"/>
</dbReference>
<sequence length="174" mass="17934">MRQRGFTLIELIVVIAILGILAAVALPRFINATKDAHEAAVRGTAGALASAVLLVRSQWEVNRNGGSQGCSGTNCQQNVAGFGNGTVDVNANGWPIGINRGAGTLPATTAMSVATCGEVFNNVLQGSAPTITGTNPDYTVTAATTICTFAYNLDGGNDNIQYNANNGEVTVTFQ</sequence>
<keyword evidence="1" id="KW-1133">Transmembrane helix</keyword>
<keyword evidence="1" id="KW-0472">Membrane</keyword>
<protein>
    <submittedName>
        <fullName evidence="2">MSHA pilin protein MshB</fullName>
    </submittedName>
</protein>
<dbReference type="AlphaFoldDB" id="A0A1H7P6Q8"/>
<organism evidence="2 3">
    <name type="scientific">Atopomonas hussainii</name>
    <dbReference type="NCBI Taxonomy" id="1429083"/>
    <lineage>
        <taxon>Bacteria</taxon>
        <taxon>Pseudomonadati</taxon>
        <taxon>Pseudomonadota</taxon>
        <taxon>Gammaproteobacteria</taxon>
        <taxon>Pseudomonadales</taxon>
        <taxon>Pseudomonadaceae</taxon>
        <taxon>Atopomonas</taxon>
    </lineage>
</organism>